<evidence type="ECO:0000313" key="3">
    <source>
        <dbReference type="EMBL" id="TMQ53833.1"/>
    </source>
</evidence>
<name>A0A538SR25_UNCEI</name>
<dbReference type="InterPro" id="IPR004143">
    <property type="entry name" value="BPL_LPL_catalytic"/>
</dbReference>
<dbReference type="InterPro" id="IPR004408">
    <property type="entry name" value="Biotin_CoA_COase_ligase"/>
</dbReference>
<reference evidence="5 6" key="1">
    <citation type="journal article" date="2019" name="Nat. Microbiol.">
        <title>Mediterranean grassland soil C-N compound turnover is dependent on rainfall and depth, and is mediated by genomically divergent microorganisms.</title>
        <authorList>
            <person name="Diamond S."/>
            <person name="Andeer P.F."/>
            <person name="Li Z."/>
            <person name="Crits-Christoph A."/>
            <person name="Burstein D."/>
            <person name="Anantharaman K."/>
            <person name="Lane K.R."/>
            <person name="Thomas B.C."/>
            <person name="Pan C."/>
            <person name="Northen T.R."/>
            <person name="Banfield J.F."/>
        </authorList>
    </citation>
    <scope>NUCLEOTIDE SEQUENCE [LARGE SCALE GENOMIC DNA]</scope>
    <source>
        <strain evidence="3">WS_4</strain>
        <strain evidence="4">WS_7</strain>
    </source>
</reference>
<evidence type="ECO:0000259" key="2">
    <source>
        <dbReference type="PROSITE" id="PS51733"/>
    </source>
</evidence>
<protein>
    <submittedName>
        <fullName evidence="3">Biotin--[acetyl-CoA-carboxylase] ligase</fullName>
        <ecNumber evidence="3">6.3.4.15</ecNumber>
    </submittedName>
</protein>
<dbReference type="PANTHER" id="PTHR12835:SF5">
    <property type="entry name" value="BIOTIN--PROTEIN LIGASE"/>
    <property type="match status" value="1"/>
</dbReference>
<dbReference type="CDD" id="cd16442">
    <property type="entry name" value="BPL"/>
    <property type="match status" value="1"/>
</dbReference>
<keyword evidence="1 3" id="KW-0436">Ligase</keyword>
<dbReference type="PANTHER" id="PTHR12835">
    <property type="entry name" value="BIOTIN PROTEIN LIGASE"/>
    <property type="match status" value="1"/>
</dbReference>
<accession>A0A538SR25</accession>
<dbReference type="Gene3D" id="3.30.930.10">
    <property type="entry name" value="Bira Bifunctional Protein, Domain 2"/>
    <property type="match status" value="1"/>
</dbReference>
<dbReference type="GO" id="GO:0004077">
    <property type="term" value="F:biotin--[biotin carboxyl-carrier protein] ligase activity"/>
    <property type="evidence" value="ECO:0007669"/>
    <property type="project" value="UniProtKB-EC"/>
</dbReference>
<dbReference type="EMBL" id="VBOX01000012">
    <property type="protein sequence ID" value="TMQ66121.1"/>
    <property type="molecule type" value="Genomic_DNA"/>
</dbReference>
<gene>
    <name evidence="3" type="ORF">E6K74_07860</name>
    <name evidence="4" type="ORF">E6K77_01770</name>
</gene>
<dbReference type="NCBIfam" id="TIGR00121">
    <property type="entry name" value="birA_ligase"/>
    <property type="match status" value="1"/>
</dbReference>
<sequence length="259" mass="27980">MDPDLLRTARVMRFLGVPAEVHDSLGSTNDEAFRRAQEGAPEGLVVLAGHQTSGKGRLGRTWFDEPGQSLMFSILLKPPIPLHSYPLLSLALASSIAWAAADIASEITIKWPNDVLHRGKKLSGVLAESRALRPGEPPVLVLGAGVNVNYHPRDFPREFRESATSLCIASGEGHVEMGWLFSGILMHFVRELDAAYGGGPGALLERLRPQLPEPGTRVRIALADRAVEGELLELTETGALRVRDRASGLVETLTAGVME</sequence>
<feature type="domain" description="BPL/LPL catalytic" evidence="2">
    <location>
        <begin position="6"/>
        <end position="196"/>
    </location>
</feature>
<evidence type="ECO:0000313" key="4">
    <source>
        <dbReference type="EMBL" id="TMQ66121.1"/>
    </source>
</evidence>
<organism evidence="3 6">
    <name type="scientific">Eiseniibacteriota bacterium</name>
    <dbReference type="NCBI Taxonomy" id="2212470"/>
    <lineage>
        <taxon>Bacteria</taxon>
        <taxon>Candidatus Eiseniibacteriota</taxon>
    </lineage>
</organism>
<dbReference type="SUPFAM" id="SSF55681">
    <property type="entry name" value="Class II aaRS and biotin synthetases"/>
    <property type="match status" value="1"/>
</dbReference>
<proteinExistence type="predicted"/>
<evidence type="ECO:0000256" key="1">
    <source>
        <dbReference type="ARBA" id="ARBA00022598"/>
    </source>
</evidence>
<dbReference type="PROSITE" id="PS51733">
    <property type="entry name" value="BPL_LPL_CATALYTIC"/>
    <property type="match status" value="1"/>
</dbReference>
<comment type="caution">
    <text evidence="3">The sequence shown here is derived from an EMBL/GenBank/DDBJ whole genome shotgun (WGS) entry which is preliminary data.</text>
</comment>
<dbReference type="Pfam" id="PF03099">
    <property type="entry name" value="BPL_LplA_LipB"/>
    <property type="match status" value="1"/>
</dbReference>
<dbReference type="Proteomes" id="UP000317366">
    <property type="component" value="Unassembled WGS sequence"/>
</dbReference>
<dbReference type="GO" id="GO:0005737">
    <property type="term" value="C:cytoplasm"/>
    <property type="evidence" value="ECO:0007669"/>
    <property type="project" value="TreeGrafter"/>
</dbReference>
<dbReference type="InterPro" id="IPR045864">
    <property type="entry name" value="aa-tRNA-synth_II/BPL/LPL"/>
</dbReference>
<dbReference type="EC" id="6.3.4.15" evidence="3"/>
<evidence type="ECO:0000313" key="6">
    <source>
        <dbReference type="Proteomes" id="UP000319829"/>
    </source>
</evidence>
<dbReference type="AlphaFoldDB" id="A0A538SR25"/>
<dbReference type="EMBL" id="VBOU01000079">
    <property type="protein sequence ID" value="TMQ53833.1"/>
    <property type="molecule type" value="Genomic_DNA"/>
</dbReference>
<dbReference type="Proteomes" id="UP000319829">
    <property type="component" value="Unassembled WGS sequence"/>
</dbReference>
<evidence type="ECO:0000313" key="5">
    <source>
        <dbReference type="Proteomes" id="UP000317366"/>
    </source>
</evidence>